<protein>
    <submittedName>
        <fullName evidence="1">Similarity</fullName>
    </submittedName>
</protein>
<accession>A8YAA6</accession>
<gene>
    <name evidence="1" type="ORF">IPF_6543</name>
</gene>
<dbReference type="AlphaFoldDB" id="A8YAA6"/>
<reference evidence="1" key="1">
    <citation type="submission" date="2007-08" db="EMBL/GenBank/DDBJ databases">
        <authorList>
            <person name="Frangeul L."/>
        </authorList>
    </citation>
    <scope>NUCLEOTIDE SEQUENCE</scope>
    <source>
        <strain evidence="1">PCC 7806</strain>
    </source>
</reference>
<evidence type="ECO:0000313" key="1">
    <source>
        <dbReference type="EMBL" id="CAO88811.1"/>
    </source>
</evidence>
<organism evidence="1">
    <name type="scientific">Microcystis aeruginosa (strain PCC 7806)</name>
    <dbReference type="NCBI Taxonomy" id="267872"/>
    <lineage>
        <taxon>Bacteria</taxon>
        <taxon>Bacillati</taxon>
        <taxon>Cyanobacteriota</taxon>
        <taxon>Cyanophyceae</taxon>
        <taxon>Oscillatoriophycideae</taxon>
        <taxon>Chroococcales</taxon>
        <taxon>Microcystaceae</taxon>
        <taxon>Microcystis</taxon>
    </lineage>
</organism>
<proteinExistence type="predicted"/>
<sequence>MLLSRVHHNWRLVGSWQVATNWKVRHSSKSIIPHKYQKCHLSSQNFPLEQPIVISIKIENINPIVPKDFVGLDCIILI</sequence>
<name>A8YAA6_MICA7</name>
<dbReference type="EMBL" id="AM778879">
    <property type="protein sequence ID" value="CAO88811.1"/>
    <property type="molecule type" value="Genomic_DNA"/>
</dbReference>